<reference evidence="4 5" key="1">
    <citation type="journal article" date="2018" name="Mol. Biol. Evol.">
        <title>Broad Genomic Sampling Reveals a Smut Pathogenic Ancestry of the Fungal Clade Ustilaginomycotina.</title>
        <authorList>
            <person name="Kijpornyongpan T."/>
            <person name="Mondo S.J."/>
            <person name="Barry K."/>
            <person name="Sandor L."/>
            <person name="Lee J."/>
            <person name="Lipzen A."/>
            <person name="Pangilinan J."/>
            <person name="LaButti K."/>
            <person name="Hainaut M."/>
            <person name="Henrissat B."/>
            <person name="Grigoriev I.V."/>
            <person name="Spatafora J.W."/>
            <person name="Aime M.C."/>
        </authorList>
    </citation>
    <scope>NUCLEOTIDE SEQUENCE [LARGE SCALE GENOMIC DNA]</scope>
    <source>
        <strain evidence="4 5">MCA 3882</strain>
    </source>
</reference>
<feature type="compositionally biased region" description="Basic and acidic residues" evidence="1">
    <location>
        <begin position="539"/>
        <end position="548"/>
    </location>
</feature>
<keyword evidence="5" id="KW-1185">Reference proteome</keyword>
<feature type="region of interest" description="Disordered" evidence="1">
    <location>
        <begin position="33"/>
        <end position="98"/>
    </location>
</feature>
<name>A0A316V487_9BASI</name>
<feature type="region of interest" description="Disordered" evidence="1">
    <location>
        <begin position="517"/>
        <end position="548"/>
    </location>
</feature>
<keyword evidence="2" id="KW-0472">Membrane</keyword>
<dbReference type="Proteomes" id="UP000245771">
    <property type="component" value="Unassembled WGS sequence"/>
</dbReference>
<keyword evidence="3" id="KW-0732">Signal</keyword>
<dbReference type="AlphaFoldDB" id="A0A316V487"/>
<keyword evidence="2" id="KW-0812">Transmembrane</keyword>
<dbReference type="GeneID" id="37019727"/>
<feature type="compositionally biased region" description="Basic and acidic residues" evidence="1">
    <location>
        <begin position="517"/>
        <end position="526"/>
    </location>
</feature>
<evidence type="ECO:0000313" key="4">
    <source>
        <dbReference type="EMBL" id="PWN32369.1"/>
    </source>
</evidence>
<dbReference type="RefSeq" id="XP_025352671.1">
    <property type="nucleotide sequence ID" value="XM_025497946.1"/>
</dbReference>
<evidence type="ECO:0000256" key="1">
    <source>
        <dbReference type="SAM" id="MobiDB-lite"/>
    </source>
</evidence>
<sequence>MKFPMQINLFAVFALSFLFFAIVIATPFPGGGGDGDGGRGSPPGRASSPDHVFITTFPTHSSPSHSSSSSSPKPSSSSSPKAKGKKPVPERGPNVDSAKQYTSRTAGYYLADAGHSLAMAGTTFIGNPIAGGIGAARRATKAALVKSHVIGKGLTSEQRSDIARKELHQAKEVGLSGIKTGAMHTAGFACQAGCNLISSGAQVQKTISRHGASEAYPNHDDFESFKKKAHTKKGELSIDRKETRSQTFHGMLDMVKGKQPDYGPRSHRKANWGYSKSAKIPELRQDAPRDTMYISSIAVLLLNRISPMYILDEMIMQVIIIAATSIFSVLSVIQAVPLEAFSRSSSFASAGSLSPNTYLRSPSPAFSLHASPAIPSNQETKQYDPTTYAKKLSRVYAKASINHAGLAITTAIGHACAGAYGAMKCIGKAGLTKAGIMNKDLPRPVRETQAKQYIQDAKQIFNQGRKEARKQSHDKAIETGFMIAESWSNRKLGKRPQMARKVYSGKDQNALKEVKSQLHSFRSESKKKQRTSIRQSSGLRREGAPAGV</sequence>
<feature type="compositionally biased region" description="Low complexity" evidence="1">
    <location>
        <begin position="61"/>
        <end position="81"/>
    </location>
</feature>
<organism evidence="4 5">
    <name type="scientific">Meira miltonrushii</name>
    <dbReference type="NCBI Taxonomy" id="1280837"/>
    <lineage>
        <taxon>Eukaryota</taxon>
        <taxon>Fungi</taxon>
        <taxon>Dikarya</taxon>
        <taxon>Basidiomycota</taxon>
        <taxon>Ustilaginomycotina</taxon>
        <taxon>Exobasidiomycetes</taxon>
        <taxon>Exobasidiales</taxon>
        <taxon>Brachybasidiaceae</taxon>
        <taxon>Meira</taxon>
    </lineage>
</organism>
<evidence type="ECO:0000256" key="3">
    <source>
        <dbReference type="SAM" id="SignalP"/>
    </source>
</evidence>
<gene>
    <name evidence="4" type="ORF">FA14DRAFT_158297</name>
</gene>
<protein>
    <submittedName>
        <fullName evidence="4">Uncharacterized protein</fullName>
    </submittedName>
</protein>
<proteinExistence type="predicted"/>
<keyword evidence="2" id="KW-1133">Transmembrane helix</keyword>
<dbReference type="InParanoid" id="A0A316V487"/>
<evidence type="ECO:0000313" key="5">
    <source>
        <dbReference type="Proteomes" id="UP000245771"/>
    </source>
</evidence>
<dbReference type="EMBL" id="KZ819606">
    <property type="protein sequence ID" value="PWN32369.1"/>
    <property type="molecule type" value="Genomic_DNA"/>
</dbReference>
<feature type="transmembrane region" description="Helical" evidence="2">
    <location>
        <begin position="318"/>
        <end position="336"/>
    </location>
</feature>
<feature type="chain" id="PRO_5016458600" evidence="3">
    <location>
        <begin position="26"/>
        <end position="548"/>
    </location>
</feature>
<accession>A0A316V487</accession>
<evidence type="ECO:0000256" key="2">
    <source>
        <dbReference type="SAM" id="Phobius"/>
    </source>
</evidence>
<feature type="signal peptide" evidence="3">
    <location>
        <begin position="1"/>
        <end position="25"/>
    </location>
</feature>
<dbReference type="OrthoDB" id="10576373at2759"/>